<dbReference type="InterPro" id="IPR006555">
    <property type="entry name" value="ATP-dep_Helicase_C"/>
</dbReference>
<dbReference type="AlphaFoldDB" id="A0A438HU82"/>
<keyword evidence="2" id="KW-0067">ATP-binding</keyword>
<evidence type="ECO:0000313" key="2">
    <source>
        <dbReference type="EMBL" id="RVW88017.1"/>
    </source>
</evidence>
<accession>A0A438HU82</accession>
<gene>
    <name evidence="2" type="primary">rtel1_0</name>
    <name evidence="2" type="ORF">CK203_033923</name>
</gene>
<dbReference type="GO" id="GO:0004386">
    <property type="term" value="F:helicase activity"/>
    <property type="evidence" value="ECO:0007669"/>
    <property type="project" value="UniProtKB-KW"/>
</dbReference>
<comment type="caution">
    <text evidence="2">The sequence shown here is derived from an EMBL/GenBank/DDBJ whole genome shotgun (WGS) entry which is preliminary data.</text>
</comment>
<proteinExistence type="predicted"/>
<dbReference type="Gene3D" id="3.40.50.300">
    <property type="entry name" value="P-loop containing nucleotide triphosphate hydrolases"/>
    <property type="match status" value="1"/>
</dbReference>
<reference evidence="2 3" key="1">
    <citation type="journal article" date="2018" name="PLoS Genet.">
        <title>Population sequencing reveals clonal diversity and ancestral inbreeding in the grapevine cultivar Chardonnay.</title>
        <authorList>
            <person name="Roach M.J."/>
            <person name="Johnson D.L."/>
            <person name="Bohlmann J."/>
            <person name="van Vuuren H.J."/>
            <person name="Jones S.J."/>
            <person name="Pretorius I.S."/>
            <person name="Schmidt S.A."/>
            <person name="Borneman A.R."/>
        </authorList>
    </citation>
    <scope>NUCLEOTIDE SEQUENCE [LARGE SCALE GENOMIC DNA]</scope>
    <source>
        <strain evidence="3">cv. Chardonnay</strain>
        <tissue evidence="2">Leaf</tissue>
    </source>
</reference>
<dbReference type="GO" id="GO:0005524">
    <property type="term" value="F:ATP binding"/>
    <property type="evidence" value="ECO:0007669"/>
    <property type="project" value="InterPro"/>
</dbReference>
<feature type="domain" description="ATP-dependent helicase C-terminal" evidence="1">
    <location>
        <begin position="2"/>
        <end position="60"/>
    </location>
</feature>
<evidence type="ECO:0000259" key="1">
    <source>
        <dbReference type="Pfam" id="PF13307"/>
    </source>
</evidence>
<keyword evidence="2" id="KW-0378">Hydrolase</keyword>
<evidence type="ECO:0000313" key="3">
    <source>
        <dbReference type="Proteomes" id="UP000288805"/>
    </source>
</evidence>
<sequence>MVSEGLDFADHAGRAVVILVRLKREFLDQRGLSQKEGCKVLTGEEWYTQQASRAVNQAVGVFAHPNRQSQISLWIQPHIKCYSKFGDVVFTLTRFFRDAGTHGPPQLKSRAEDRG</sequence>
<name>A0A438HU82_VITVI</name>
<dbReference type="Proteomes" id="UP000288805">
    <property type="component" value="Unassembled WGS sequence"/>
</dbReference>
<dbReference type="GO" id="GO:0003676">
    <property type="term" value="F:nucleic acid binding"/>
    <property type="evidence" value="ECO:0007669"/>
    <property type="project" value="InterPro"/>
</dbReference>
<dbReference type="EMBL" id="QGNW01000178">
    <property type="protein sequence ID" value="RVW88017.1"/>
    <property type="molecule type" value="Genomic_DNA"/>
</dbReference>
<keyword evidence="2" id="KW-0547">Nucleotide-binding</keyword>
<dbReference type="PANTHER" id="PTHR11472">
    <property type="entry name" value="DNA REPAIR DEAD HELICASE RAD3/XP-D SUBFAMILY MEMBER"/>
    <property type="match status" value="1"/>
</dbReference>
<dbReference type="InterPro" id="IPR027417">
    <property type="entry name" value="P-loop_NTPase"/>
</dbReference>
<dbReference type="Pfam" id="PF13307">
    <property type="entry name" value="Helicase_C_2"/>
    <property type="match status" value="1"/>
</dbReference>
<dbReference type="GO" id="GO:0016818">
    <property type="term" value="F:hydrolase activity, acting on acid anhydrides, in phosphorus-containing anhydrides"/>
    <property type="evidence" value="ECO:0007669"/>
    <property type="project" value="InterPro"/>
</dbReference>
<dbReference type="InterPro" id="IPR045028">
    <property type="entry name" value="DinG/Rad3-like"/>
</dbReference>
<organism evidence="2 3">
    <name type="scientific">Vitis vinifera</name>
    <name type="common">Grape</name>
    <dbReference type="NCBI Taxonomy" id="29760"/>
    <lineage>
        <taxon>Eukaryota</taxon>
        <taxon>Viridiplantae</taxon>
        <taxon>Streptophyta</taxon>
        <taxon>Embryophyta</taxon>
        <taxon>Tracheophyta</taxon>
        <taxon>Spermatophyta</taxon>
        <taxon>Magnoliopsida</taxon>
        <taxon>eudicotyledons</taxon>
        <taxon>Gunneridae</taxon>
        <taxon>Pentapetalae</taxon>
        <taxon>rosids</taxon>
        <taxon>Vitales</taxon>
        <taxon>Vitaceae</taxon>
        <taxon>Viteae</taxon>
        <taxon>Vitis</taxon>
    </lineage>
</organism>
<protein>
    <submittedName>
        <fullName evidence="2">Regulator of telomere elongation helicase 1</fullName>
    </submittedName>
</protein>
<keyword evidence="2" id="KW-0347">Helicase</keyword>
<dbReference type="PANTHER" id="PTHR11472:SF34">
    <property type="entry name" value="REGULATOR OF TELOMERE ELONGATION HELICASE 1"/>
    <property type="match status" value="1"/>
</dbReference>
<dbReference type="GO" id="GO:0006139">
    <property type="term" value="P:nucleobase-containing compound metabolic process"/>
    <property type="evidence" value="ECO:0007669"/>
    <property type="project" value="InterPro"/>
</dbReference>